<comment type="caution">
    <text evidence="9">The sequence shown here is derived from an EMBL/GenBank/DDBJ whole genome shotgun (WGS) entry which is preliminary data.</text>
</comment>
<dbReference type="EMBL" id="BTGC01000008">
    <property type="protein sequence ID" value="GMM51895.1"/>
    <property type="molecule type" value="Genomic_DNA"/>
</dbReference>
<keyword evidence="6 8" id="KW-0472">Membrane</keyword>
<protein>
    <submittedName>
        <fullName evidence="9">Uncharacterized protein</fullName>
    </submittedName>
</protein>
<keyword evidence="3 8" id="KW-0812">Transmembrane</keyword>
<feature type="transmembrane region" description="Helical" evidence="8">
    <location>
        <begin position="111"/>
        <end position="128"/>
    </location>
</feature>
<dbReference type="InterPro" id="IPR025929">
    <property type="entry name" value="INSIG_fam"/>
</dbReference>
<dbReference type="GO" id="GO:0005789">
    <property type="term" value="C:endoplasmic reticulum membrane"/>
    <property type="evidence" value="ECO:0007669"/>
    <property type="project" value="UniProtKB-SubCell"/>
</dbReference>
<evidence type="ECO:0000256" key="6">
    <source>
        <dbReference type="ARBA" id="ARBA00023136"/>
    </source>
</evidence>
<dbReference type="PANTHER" id="PTHR15301">
    <property type="entry name" value="INSULIN-INDUCED GENE 1"/>
    <property type="match status" value="1"/>
</dbReference>
<feature type="transmembrane region" description="Helical" evidence="8">
    <location>
        <begin position="213"/>
        <end position="234"/>
    </location>
</feature>
<evidence type="ECO:0000256" key="2">
    <source>
        <dbReference type="ARBA" id="ARBA00007475"/>
    </source>
</evidence>
<feature type="transmembrane region" description="Helical" evidence="8">
    <location>
        <begin position="185"/>
        <end position="207"/>
    </location>
</feature>
<evidence type="ECO:0000313" key="10">
    <source>
        <dbReference type="Proteomes" id="UP001362899"/>
    </source>
</evidence>
<feature type="compositionally biased region" description="Basic residues" evidence="7">
    <location>
        <begin position="48"/>
        <end position="57"/>
    </location>
</feature>
<gene>
    <name evidence="9" type="ORF">DASB73_028580</name>
</gene>
<proteinExistence type="inferred from homology"/>
<keyword evidence="5 8" id="KW-1133">Transmembrane helix</keyword>
<dbReference type="PANTHER" id="PTHR15301:SF3">
    <property type="entry name" value="PROTEIN NSG1-RELATED"/>
    <property type="match status" value="1"/>
</dbReference>
<evidence type="ECO:0000256" key="1">
    <source>
        <dbReference type="ARBA" id="ARBA00004477"/>
    </source>
</evidence>
<dbReference type="Proteomes" id="UP001362899">
    <property type="component" value="Unassembled WGS sequence"/>
</dbReference>
<evidence type="ECO:0000256" key="3">
    <source>
        <dbReference type="ARBA" id="ARBA00022692"/>
    </source>
</evidence>
<evidence type="ECO:0000256" key="4">
    <source>
        <dbReference type="ARBA" id="ARBA00022824"/>
    </source>
</evidence>
<dbReference type="Pfam" id="PF07281">
    <property type="entry name" value="INSIG"/>
    <property type="match status" value="1"/>
</dbReference>
<evidence type="ECO:0000256" key="8">
    <source>
        <dbReference type="SAM" id="Phobius"/>
    </source>
</evidence>
<feature type="transmembrane region" description="Helical" evidence="8">
    <location>
        <begin position="74"/>
        <end position="91"/>
    </location>
</feature>
<evidence type="ECO:0000256" key="7">
    <source>
        <dbReference type="SAM" id="MobiDB-lite"/>
    </source>
</evidence>
<organism evidence="9 10">
    <name type="scientific">Starmerella bacillaris</name>
    <name type="common">Yeast</name>
    <name type="synonym">Candida zemplinina</name>
    <dbReference type="NCBI Taxonomy" id="1247836"/>
    <lineage>
        <taxon>Eukaryota</taxon>
        <taxon>Fungi</taxon>
        <taxon>Dikarya</taxon>
        <taxon>Ascomycota</taxon>
        <taxon>Saccharomycotina</taxon>
        <taxon>Dipodascomycetes</taxon>
        <taxon>Dipodascales</taxon>
        <taxon>Trichomonascaceae</taxon>
        <taxon>Starmerella</taxon>
    </lineage>
</organism>
<feature type="region of interest" description="Disordered" evidence="7">
    <location>
        <begin position="47"/>
        <end position="69"/>
    </location>
</feature>
<dbReference type="GO" id="GO:0016126">
    <property type="term" value="P:sterol biosynthetic process"/>
    <property type="evidence" value="ECO:0007669"/>
    <property type="project" value="TreeGrafter"/>
</dbReference>
<keyword evidence="4" id="KW-0256">Endoplasmic reticulum</keyword>
<evidence type="ECO:0000256" key="5">
    <source>
        <dbReference type="ARBA" id="ARBA00022989"/>
    </source>
</evidence>
<sequence length="246" mass="26536">MSVENSDSALRGVFGSTMSLSELSGDVPSKKTSASGYSRFGLNEHKPAHQMHTRVRRPSSSSSTRSMRKKGSPLVARILILFGFGIAHGWLMNYHLPQSSHVQLSENSKTTLLIISGLLTTFAGFLVSDSDTEPYSQWWASFVRGYGAVLGLLYLSRHLPARSVLATIVVNPSMWYIADATINGFLTASLLSMFGVIISCCIVPNLITGTDSWSQALLNLATTGSSYFGASLLAGNLGRGLSNFFD</sequence>
<keyword evidence="10" id="KW-1185">Reference proteome</keyword>
<reference evidence="9 10" key="1">
    <citation type="journal article" date="2023" name="Elife">
        <title>Identification of key yeast species and microbe-microbe interactions impacting larval growth of Drosophila in the wild.</title>
        <authorList>
            <person name="Mure A."/>
            <person name="Sugiura Y."/>
            <person name="Maeda R."/>
            <person name="Honda K."/>
            <person name="Sakurai N."/>
            <person name="Takahashi Y."/>
            <person name="Watada M."/>
            <person name="Katoh T."/>
            <person name="Gotoh A."/>
            <person name="Gotoh Y."/>
            <person name="Taniguchi I."/>
            <person name="Nakamura K."/>
            <person name="Hayashi T."/>
            <person name="Katayama T."/>
            <person name="Uemura T."/>
            <person name="Hattori Y."/>
        </authorList>
    </citation>
    <scope>NUCLEOTIDE SEQUENCE [LARGE SCALE GENOMIC DNA]</scope>
    <source>
        <strain evidence="9 10">SB-73</strain>
    </source>
</reference>
<feature type="transmembrane region" description="Helical" evidence="8">
    <location>
        <begin position="135"/>
        <end position="155"/>
    </location>
</feature>
<accession>A0AAV5RK26</accession>
<comment type="similarity">
    <text evidence="2">Belongs to the INSIG family.</text>
</comment>
<name>A0AAV5RK26_STABA</name>
<evidence type="ECO:0000313" key="9">
    <source>
        <dbReference type="EMBL" id="GMM51895.1"/>
    </source>
</evidence>
<comment type="subcellular location">
    <subcellularLocation>
        <location evidence="1">Endoplasmic reticulum membrane</location>
        <topology evidence="1">Multi-pass membrane protein</topology>
    </subcellularLocation>
</comment>
<dbReference type="AlphaFoldDB" id="A0AAV5RK26"/>